<evidence type="ECO:0000256" key="3">
    <source>
        <dbReference type="ARBA" id="ARBA00023125"/>
    </source>
</evidence>
<evidence type="ECO:0000256" key="5">
    <source>
        <dbReference type="ARBA" id="ARBA00023242"/>
    </source>
</evidence>
<dbReference type="GO" id="GO:0006355">
    <property type="term" value="P:regulation of DNA-templated transcription"/>
    <property type="evidence" value="ECO:0007669"/>
    <property type="project" value="InterPro"/>
</dbReference>
<dbReference type="EMBL" id="CAIIXF020000001">
    <property type="protein sequence ID" value="CAH1775832.1"/>
    <property type="molecule type" value="Genomic_DNA"/>
</dbReference>
<organism evidence="7 8">
    <name type="scientific">Owenia fusiformis</name>
    <name type="common">Polychaete worm</name>
    <dbReference type="NCBI Taxonomy" id="6347"/>
    <lineage>
        <taxon>Eukaryota</taxon>
        <taxon>Metazoa</taxon>
        <taxon>Spiralia</taxon>
        <taxon>Lophotrochozoa</taxon>
        <taxon>Annelida</taxon>
        <taxon>Polychaeta</taxon>
        <taxon>Sedentaria</taxon>
        <taxon>Canalipalpata</taxon>
        <taxon>Sabellida</taxon>
        <taxon>Oweniida</taxon>
        <taxon>Oweniidae</taxon>
        <taxon>Owenia</taxon>
    </lineage>
</organism>
<dbReference type="Gene3D" id="4.10.280.10">
    <property type="entry name" value="Helix-loop-helix DNA-binding domain"/>
    <property type="match status" value="1"/>
</dbReference>
<dbReference type="GO" id="GO:0005634">
    <property type="term" value="C:nucleus"/>
    <property type="evidence" value="ECO:0007669"/>
    <property type="project" value="UniProtKB-SubCell"/>
</dbReference>
<accession>A0A8J1XRK2</accession>
<keyword evidence="2" id="KW-0805">Transcription regulation</keyword>
<dbReference type="GO" id="GO:0046983">
    <property type="term" value="F:protein dimerization activity"/>
    <property type="evidence" value="ECO:0007669"/>
    <property type="project" value="InterPro"/>
</dbReference>
<evidence type="ECO:0000256" key="1">
    <source>
        <dbReference type="ARBA" id="ARBA00004123"/>
    </source>
</evidence>
<comment type="caution">
    <text evidence="7">The sequence shown here is derived from an EMBL/GenBank/DDBJ whole genome shotgun (WGS) entry which is preliminary data.</text>
</comment>
<proteinExistence type="predicted"/>
<evidence type="ECO:0000313" key="8">
    <source>
        <dbReference type="Proteomes" id="UP000749559"/>
    </source>
</evidence>
<name>A0A8J1XRK2_OWEFU</name>
<dbReference type="Pfam" id="PF00010">
    <property type="entry name" value="HLH"/>
    <property type="match status" value="1"/>
</dbReference>
<evidence type="ECO:0000313" key="7">
    <source>
        <dbReference type="EMBL" id="CAH1775832.1"/>
    </source>
</evidence>
<feature type="compositionally biased region" description="Basic and acidic residues" evidence="6">
    <location>
        <begin position="1"/>
        <end position="14"/>
    </location>
</feature>
<keyword evidence="5" id="KW-0539">Nucleus</keyword>
<dbReference type="SUPFAM" id="SSF158457">
    <property type="entry name" value="Orange domain-like"/>
    <property type="match status" value="1"/>
</dbReference>
<dbReference type="AlphaFoldDB" id="A0A8J1XRK2"/>
<dbReference type="SUPFAM" id="SSF47459">
    <property type="entry name" value="HLH, helix-loop-helix DNA-binding domain"/>
    <property type="match status" value="1"/>
</dbReference>
<dbReference type="InterPro" id="IPR050370">
    <property type="entry name" value="HES_HEY"/>
</dbReference>
<reference evidence="7" key="1">
    <citation type="submission" date="2022-03" db="EMBL/GenBank/DDBJ databases">
        <authorList>
            <person name="Martin C."/>
        </authorList>
    </citation>
    <scope>NUCLEOTIDE SEQUENCE</scope>
</reference>
<sequence length="368" mass="40877">MNQEKQPKPSEGRRASKPMMEKRRRARINQSLIELKTLVPEAVKKDTSPHSKLEKADILEMTVRHLRQLQARPYPDVDAGDISAARYRAGYNQCANEVARFITTENVDATLRMRIMNHLANTLHVPKDAGYIRNDLTIKNNIECSMSEMDCSVPCSAVRLDQAQSRHLSNIAPSRDVAVVAPSIQVRSDKPFSNDIGNPTTVNIPQHNMNSINVSNTRVVNGGQLALIVQPAGQSVNLPIPVIPVYATNITNNTTPTTSTFANTQVLVPTIVYAANNQVQQQNASSIAIPLATPLSEQTRLLQQGTHIKQSSPLGHTHALLDRREKDNIVTNEPIRTSPQSQNETLDNLSRFNANINQQNNVWRPFDV</sequence>
<comment type="subcellular location">
    <subcellularLocation>
        <location evidence="1">Nucleus</location>
    </subcellularLocation>
</comment>
<dbReference type="InterPro" id="IPR003650">
    <property type="entry name" value="Orange_dom"/>
</dbReference>
<feature type="region of interest" description="Disordered" evidence="6">
    <location>
        <begin position="1"/>
        <end position="24"/>
    </location>
</feature>
<keyword evidence="3" id="KW-0238">DNA-binding</keyword>
<dbReference type="PROSITE" id="PS50888">
    <property type="entry name" value="BHLH"/>
    <property type="match status" value="1"/>
</dbReference>
<evidence type="ECO:0000256" key="2">
    <source>
        <dbReference type="ARBA" id="ARBA00023015"/>
    </source>
</evidence>
<dbReference type="Proteomes" id="UP000749559">
    <property type="component" value="Unassembled WGS sequence"/>
</dbReference>
<dbReference type="InterPro" id="IPR036638">
    <property type="entry name" value="HLH_DNA-bd_sf"/>
</dbReference>
<dbReference type="InterPro" id="IPR011598">
    <property type="entry name" value="bHLH_dom"/>
</dbReference>
<keyword evidence="4" id="KW-0804">Transcription</keyword>
<dbReference type="Pfam" id="PF07527">
    <property type="entry name" value="Hairy_orange"/>
    <property type="match status" value="1"/>
</dbReference>
<protein>
    <submittedName>
        <fullName evidence="7">Uncharacterized protein</fullName>
    </submittedName>
</protein>
<dbReference type="FunFam" id="4.10.280.10:FF:000009">
    <property type="entry name" value="Transcription factor HES-1"/>
    <property type="match status" value="1"/>
</dbReference>
<keyword evidence="8" id="KW-1185">Reference proteome</keyword>
<dbReference type="PANTHER" id="PTHR10985">
    <property type="entry name" value="BASIC HELIX-LOOP-HELIX TRANSCRIPTION FACTOR, HES-RELATED"/>
    <property type="match status" value="1"/>
</dbReference>
<dbReference type="SMART" id="SM00353">
    <property type="entry name" value="HLH"/>
    <property type="match status" value="1"/>
</dbReference>
<dbReference type="PROSITE" id="PS51054">
    <property type="entry name" value="ORANGE"/>
    <property type="match status" value="1"/>
</dbReference>
<dbReference type="CDD" id="cd11459">
    <property type="entry name" value="bHLH-O_HES1_4"/>
    <property type="match status" value="1"/>
</dbReference>
<dbReference type="Gene3D" id="6.10.250.980">
    <property type="match status" value="1"/>
</dbReference>
<dbReference type="OrthoDB" id="6085656at2759"/>
<evidence type="ECO:0000256" key="4">
    <source>
        <dbReference type="ARBA" id="ARBA00023163"/>
    </source>
</evidence>
<evidence type="ECO:0000256" key="6">
    <source>
        <dbReference type="SAM" id="MobiDB-lite"/>
    </source>
</evidence>
<dbReference type="GO" id="GO:0003677">
    <property type="term" value="F:DNA binding"/>
    <property type="evidence" value="ECO:0007669"/>
    <property type="project" value="UniProtKB-KW"/>
</dbReference>
<dbReference type="SMART" id="SM00511">
    <property type="entry name" value="ORANGE"/>
    <property type="match status" value="1"/>
</dbReference>
<gene>
    <name evidence="7" type="ORF">OFUS_LOCUS3084</name>
</gene>